<sequence length="345" mass="37971">CNPEAVNGAHINSTQPYLVRVELQYKGEALPTGTPVMAQLFKHTDDNILTTKSNRVSMREGTYNTTAVQEPLLNSFGNPTGDVVSKSFVDIEIPAPSLPEVVDVYVSLDYLGFFLDAIHTVNFIGSLFIQLEAEQPLANGIDVAEQFATAWTVDPDDPDNPNSTVPVPDGTLVKWELVRLRYGKDRPFYSVEAINELISGVYSTTARGVARNVFFGPVANVENHSDVVCNKICCIGEEYAIKASIILGEETAVDAVYAVFPCIEEEELFLSRKFFMNAAMGQPGQKPNYVTWADGVNLLKFQIAQNPALILDSEIPGASCFRDCVNDNFNSQLFSFPDDHIVQIT</sequence>
<comment type="caution">
    <text evidence="1">The sequence shown here is derived from an EMBL/GenBank/DDBJ whole genome shotgun (WGS) entry which is preliminary data.</text>
</comment>
<evidence type="ECO:0000313" key="1">
    <source>
        <dbReference type="EMBL" id="KKK52960.1"/>
    </source>
</evidence>
<gene>
    <name evidence="1" type="ORF">LCGC14_3099620</name>
</gene>
<protein>
    <submittedName>
        <fullName evidence="1">Uncharacterized protein</fullName>
    </submittedName>
</protein>
<dbReference type="EMBL" id="LAZR01066751">
    <property type="protein sequence ID" value="KKK52960.1"/>
    <property type="molecule type" value="Genomic_DNA"/>
</dbReference>
<accession>A0A0F8WWZ7</accession>
<proteinExistence type="predicted"/>
<reference evidence="1" key="1">
    <citation type="journal article" date="2015" name="Nature">
        <title>Complex archaea that bridge the gap between prokaryotes and eukaryotes.</title>
        <authorList>
            <person name="Spang A."/>
            <person name="Saw J.H."/>
            <person name="Jorgensen S.L."/>
            <person name="Zaremba-Niedzwiedzka K."/>
            <person name="Martijn J."/>
            <person name="Lind A.E."/>
            <person name="van Eijk R."/>
            <person name="Schleper C."/>
            <person name="Guy L."/>
            <person name="Ettema T.J."/>
        </authorList>
    </citation>
    <scope>NUCLEOTIDE SEQUENCE</scope>
</reference>
<name>A0A0F8WWZ7_9ZZZZ</name>
<organism evidence="1">
    <name type="scientific">marine sediment metagenome</name>
    <dbReference type="NCBI Taxonomy" id="412755"/>
    <lineage>
        <taxon>unclassified sequences</taxon>
        <taxon>metagenomes</taxon>
        <taxon>ecological metagenomes</taxon>
    </lineage>
</organism>
<feature type="non-terminal residue" evidence="1">
    <location>
        <position position="1"/>
    </location>
</feature>
<feature type="non-terminal residue" evidence="1">
    <location>
        <position position="345"/>
    </location>
</feature>
<dbReference type="AlphaFoldDB" id="A0A0F8WWZ7"/>